<reference evidence="4" key="1">
    <citation type="submission" date="2017-04" db="EMBL/GenBank/DDBJ databases">
        <authorList>
            <person name="Varghese N."/>
            <person name="Submissions S."/>
        </authorList>
    </citation>
    <scope>NUCLEOTIDE SEQUENCE [LARGE SCALE GENOMIC DNA]</scope>
    <source>
        <strain evidence="4">Ballard 720</strain>
    </source>
</reference>
<accession>A0A1X7H3Y0</accession>
<dbReference type="SUPFAM" id="SSF111369">
    <property type="entry name" value="HlyD-like secretion proteins"/>
    <property type="match status" value="1"/>
</dbReference>
<dbReference type="Gene3D" id="1.10.287.470">
    <property type="entry name" value="Helix hairpin bin"/>
    <property type="match status" value="1"/>
</dbReference>
<dbReference type="Pfam" id="PF25917">
    <property type="entry name" value="BSH_RND"/>
    <property type="match status" value="1"/>
</dbReference>
<evidence type="ECO:0000313" key="3">
    <source>
        <dbReference type="EMBL" id="SMF79348.1"/>
    </source>
</evidence>
<dbReference type="Gene3D" id="2.40.50.100">
    <property type="match status" value="1"/>
</dbReference>
<proteinExistence type="inferred from homology"/>
<dbReference type="InterPro" id="IPR006143">
    <property type="entry name" value="RND_pump_MFP"/>
</dbReference>
<dbReference type="Proteomes" id="UP000192911">
    <property type="component" value="Unassembled WGS sequence"/>
</dbReference>
<dbReference type="PANTHER" id="PTHR30469">
    <property type="entry name" value="MULTIDRUG RESISTANCE PROTEIN MDTA"/>
    <property type="match status" value="1"/>
</dbReference>
<name>A0A1X7H3Y0_TRICW</name>
<protein>
    <submittedName>
        <fullName evidence="3">Membrane fusion protein, macrolide-specific efflux system</fullName>
    </submittedName>
</protein>
<comment type="similarity">
    <text evidence="1">Belongs to the membrane fusion protein (MFP) (TC 8.A.1) family.</text>
</comment>
<dbReference type="Gene3D" id="2.40.420.20">
    <property type="match status" value="1"/>
</dbReference>
<keyword evidence="4" id="KW-1185">Reference proteome</keyword>
<dbReference type="PANTHER" id="PTHR30469:SF33">
    <property type="entry name" value="SLR1207 PROTEIN"/>
    <property type="match status" value="1"/>
</dbReference>
<dbReference type="AlphaFoldDB" id="A0A1X7H3Y0"/>
<feature type="domain" description="Multidrug resistance protein MdtA-like barrel-sandwich hybrid" evidence="2">
    <location>
        <begin position="44"/>
        <end position="196"/>
    </location>
</feature>
<dbReference type="Gene3D" id="2.40.30.170">
    <property type="match status" value="1"/>
</dbReference>
<evidence type="ECO:0000256" key="1">
    <source>
        <dbReference type="ARBA" id="ARBA00009477"/>
    </source>
</evidence>
<dbReference type="NCBIfam" id="TIGR01730">
    <property type="entry name" value="RND_mfp"/>
    <property type="match status" value="1"/>
</dbReference>
<evidence type="ECO:0000313" key="4">
    <source>
        <dbReference type="Proteomes" id="UP000192911"/>
    </source>
</evidence>
<gene>
    <name evidence="3" type="ORF">SAMN06295900_12114</name>
</gene>
<evidence type="ECO:0000259" key="2">
    <source>
        <dbReference type="Pfam" id="PF25917"/>
    </source>
</evidence>
<dbReference type="STRING" id="28094.SAMN06295900_12114"/>
<dbReference type="GO" id="GO:0015562">
    <property type="term" value="F:efflux transmembrane transporter activity"/>
    <property type="evidence" value="ECO:0007669"/>
    <property type="project" value="TreeGrafter"/>
</dbReference>
<sequence length="366" mass="39411">MAILLSPLATKPKDPPFAVVSVEHADIQQVVLATAQLRPKVMMDVKAGTSGRVTAVFAAPGDTVVRGQLLAQIDPAAADNELVAAQSELKRDQTDMQVALSALQRARRSLANQKILLDANATSGKEYDDAKDAAQRARVDVIDRESRLRAARAKISACQQKLDATRITAPESGQIVSMNLLRGQMLNAGNDTPVVKIAQLDVMTLSALVNQSDVALLQPGQEAFFTISLQSSQRYHTKLRSIALISADYDAKPGTRDAGNGNPALYEVTFDVNNDHRMFRAGMTVQTHITVAQVRNALAVPLIALSEIGDDGTSNIRVLSSDGRVYPRKIRLGVRNERFAAILSGLRDGEKIIVDKSEPARTGAEG</sequence>
<organism evidence="3 4">
    <name type="scientific">Trinickia caryophylli</name>
    <name type="common">Paraburkholderia caryophylli</name>
    <dbReference type="NCBI Taxonomy" id="28094"/>
    <lineage>
        <taxon>Bacteria</taxon>
        <taxon>Pseudomonadati</taxon>
        <taxon>Pseudomonadota</taxon>
        <taxon>Betaproteobacteria</taxon>
        <taxon>Burkholderiales</taxon>
        <taxon>Burkholderiaceae</taxon>
        <taxon>Trinickia</taxon>
    </lineage>
</organism>
<dbReference type="EMBL" id="FXAH01000021">
    <property type="protein sequence ID" value="SMF79348.1"/>
    <property type="molecule type" value="Genomic_DNA"/>
</dbReference>
<dbReference type="InterPro" id="IPR058625">
    <property type="entry name" value="MdtA-like_BSH"/>
</dbReference>
<dbReference type="GO" id="GO:1990281">
    <property type="term" value="C:efflux pump complex"/>
    <property type="evidence" value="ECO:0007669"/>
    <property type="project" value="TreeGrafter"/>
</dbReference>